<proteinExistence type="inferred from homology"/>
<evidence type="ECO:0000259" key="3">
    <source>
        <dbReference type="SMART" id="SM00854"/>
    </source>
</evidence>
<protein>
    <submittedName>
        <fullName evidence="4">Capsule biosynthesis protein</fullName>
    </submittedName>
</protein>
<evidence type="ECO:0000313" key="4">
    <source>
        <dbReference type="EMBL" id="ASW42040.1"/>
    </source>
</evidence>
<organism evidence="4 5">
    <name type="scientific">Clostridium isatidis</name>
    <dbReference type="NCBI Taxonomy" id="182773"/>
    <lineage>
        <taxon>Bacteria</taxon>
        <taxon>Bacillati</taxon>
        <taxon>Bacillota</taxon>
        <taxon>Clostridia</taxon>
        <taxon>Eubacteriales</taxon>
        <taxon>Clostridiaceae</taxon>
        <taxon>Clostridium</taxon>
    </lineage>
</organism>
<keyword evidence="5" id="KW-1185">Reference proteome</keyword>
<gene>
    <name evidence="4" type="ORF">BEN51_00500</name>
</gene>
<dbReference type="Proteomes" id="UP000264883">
    <property type="component" value="Chromosome"/>
</dbReference>
<dbReference type="RefSeq" id="WP_119864175.1">
    <property type="nucleotide sequence ID" value="NZ_CP016786.1"/>
</dbReference>
<reference evidence="4 5" key="1">
    <citation type="submission" date="2016-08" db="EMBL/GenBank/DDBJ databases">
        <title>Complete Genome Sequence Of The Indigo Reducing Clostridium isatidis DSM15098.</title>
        <authorList>
            <person name="Little G.T."/>
            <person name="Minton N.P."/>
        </authorList>
    </citation>
    <scope>NUCLEOTIDE SEQUENCE [LARGE SCALE GENOMIC DNA]</scope>
    <source>
        <strain evidence="4 5">DSM 15098</strain>
    </source>
</reference>
<feature type="coiled-coil region" evidence="2">
    <location>
        <begin position="22"/>
        <end position="51"/>
    </location>
</feature>
<dbReference type="KEGG" id="cia:BEN51_00500"/>
<accession>A0A343J932</accession>
<dbReference type="PANTHER" id="PTHR33393">
    <property type="entry name" value="POLYGLUTAMINE SYNTHESIS ACCESSORY PROTEIN RV0574C-RELATED"/>
    <property type="match status" value="1"/>
</dbReference>
<evidence type="ECO:0000313" key="5">
    <source>
        <dbReference type="Proteomes" id="UP000264883"/>
    </source>
</evidence>
<comment type="similarity">
    <text evidence="1">Belongs to the CapA family.</text>
</comment>
<dbReference type="Gene3D" id="3.60.21.10">
    <property type="match status" value="1"/>
</dbReference>
<dbReference type="CDD" id="cd07381">
    <property type="entry name" value="MPP_CapA"/>
    <property type="match status" value="1"/>
</dbReference>
<keyword evidence="2" id="KW-0175">Coiled coil</keyword>
<dbReference type="InterPro" id="IPR029052">
    <property type="entry name" value="Metallo-depent_PP-like"/>
</dbReference>
<evidence type="ECO:0000256" key="1">
    <source>
        <dbReference type="ARBA" id="ARBA00005662"/>
    </source>
</evidence>
<dbReference type="SUPFAM" id="SSF56300">
    <property type="entry name" value="Metallo-dependent phosphatases"/>
    <property type="match status" value="1"/>
</dbReference>
<dbReference type="SMART" id="SM00854">
    <property type="entry name" value="PGA_cap"/>
    <property type="match status" value="1"/>
</dbReference>
<evidence type="ECO:0000256" key="2">
    <source>
        <dbReference type="SAM" id="Coils"/>
    </source>
</evidence>
<dbReference type="InterPro" id="IPR019079">
    <property type="entry name" value="Capsule_synth_CapA"/>
</dbReference>
<feature type="domain" description="Capsule synthesis protein CapA" evidence="3">
    <location>
        <begin position="52"/>
        <end position="317"/>
    </location>
</feature>
<sequence length="413" mass="47387">MKNTFKLIILLAFIIILGVFGLNNKETVIEKEEIENKSEEEIEDIEKIREINITAVGDFLIHKEILETQYYPETDSYDFKNTIQYVKKYLEEADLTIANMEGTLAGAENFGYSGYPSFNAPDELADAMKWAGIDVVNNMNNHSLDRDVRGFFRTREFLESKGFDVIGTRGSSSENRYIIKDVNGIKVGIISYSYTMMAEGGLRGLNGIPISTEVYDLMNTFREDTLDSDLQNMKEQIEKMRAEGAELVIFYMHWGDEYALEPNETQIRIAQFLTDEKVDIIFATHPHSIQPIDILKSSDGSFETPVIYSMGNFLSSQRTERIQNPYTEDGVIVSVKVIKDLNTNEIKVNYPTYLPTWVNWYEKDGRLFYEVVPATVNDAEYLTEEGKTRVVESFNRTKSIIESYNDKIVLEDN</sequence>
<dbReference type="PANTHER" id="PTHR33393:SF12">
    <property type="entry name" value="CAPSULE BIOSYNTHESIS PROTEIN CAPA"/>
    <property type="match status" value="1"/>
</dbReference>
<dbReference type="InterPro" id="IPR052169">
    <property type="entry name" value="CW_Biosynth-Accessory"/>
</dbReference>
<dbReference type="AlphaFoldDB" id="A0A343J932"/>
<dbReference type="Pfam" id="PF09587">
    <property type="entry name" value="PGA_cap"/>
    <property type="match status" value="1"/>
</dbReference>
<name>A0A343J932_9CLOT</name>
<dbReference type="OrthoDB" id="9810906at2"/>
<dbReference type="EMBL" id="CP016786">
    <property type="protein sequence ID" value="ASW42040.1"/>
    <property type="molecule type" value="Genomic_DNA"/>
</dbReference>